<dbReference type="InterPro" id="IPR023828">
    <property type="entry name" value="Peptidase_S8_Ser-AS"/>
</dbReference>
<dbReference type="EMBL" id="BLPG01000001">
    <property type="protein sequence ID" value="GFJ87428.1"/>
    <property type="molecule type" value="Genomic_DNA"/>
</dbReference>
<accession>A0A6V8KXL5</accession>
<organism evidence="12 13">
    <name type="scientific">Phytohabitans rumicis</name>
    <dbReference type="NCBI Taxonomy" id="1076125"/>
    <lineage>
        <taxon>Bacteria</taxon>
        <taxon>Bacillati</taxon>
        <taxon>Actinomycetota</taxon>
        <taxon>Actinomycetes</taxon>
        <taxon>Micromonosporales</taxon>
        <taxon>Micromonosporaceae</taxon>
    </lineage>
</organism>
<dbReference type="PROSITE" id="PS00137">
    <property type="entry name" value="SUBTILASE_HIS"/>
    <property type="match status" value="1"/>
</dbReference>
<dbReference type="SUPFAM" id="SSF49265">
    <property type="entry name" value="Fibronectin type III"/>
    <property type="match status" value="7"/>
</dbReference>
<proteinExistence type="inferred from homology"/>
<dbReference type="CDD" id="cd04077">
    <property type="entry name" value="Peptidases_S8_PCSK9_ProteinaseK_like"/>
    <property type="match status" value="1"/>
</dbReference>
<dbReference type="PANTHER" id="PTHR13817:SF73">
    <property type="entry name" value="FIBRONECTIN TYPE-III DOMAIN-CONTAINING PROTEIN"/>
    <property type="match status" value="1"/>
</dbReference>
<dbReference type="PROSITE" id="PS50853">
    <property type="entry name" value="FN3"/>
    <property type="match status" value="10"/>
</dbReference>
<evidence type="ECO:0000313" key="13">
    <source>
        <dbReference type="Proteomes" id="UP000482960"/>
    </source>
</evidence>
<keyword evidence="2 8" id="KW-0645">Protease</keyword>
<dbReference type="InterPro" id="IPR034193">
    <property type="entry name" value="PCSK9_ProteinaseK-like"/>
</dbReference>
<feature type="domain" description="Fibronectin type-III" evidence="11">
    <location>
        <begin position="1233"/>
        <end position="1322"/>
    </location>
</feature>
<dbReference type="FunFam" id="3.40.50.200:FF:000016">
    <property type="entry name" value="Proprotein convertase subtilisin/kexin type 9"/>
    <property type="match status" value="1"/>
</dbReference>
<evidence type="ECO:0000256" key="5">
    <source>
        <dbReference type="ARBA" id="ARBA00022825"/>
    </source>
</evidence>
<dbReference type="InterPro" id="IPR015500">
    <property type="entry name" value="Peptidase_S8_subtilisin-rel"/>
</dbReference>
<dbReference type="Gene3D" id="3.30.70.80">
    <property type="entry name" value="Peptidase S8 propeptide/proteinase inhibitor I9"/>
    <property type="match status" value="1"/>
</dbReference>
<dbReference type="PANTHER" id="PTHR13817">
    <property type="entry name" value="TITIN"/>
    <property type="match status" value="1"/>
</dbReference>
<feature type="active site" description="Charge relay system" evidence="8">
    <location>
        <position position="797"/>
    </location>
</feature>
<keyword evidence="3" id="KW-0677">Repeat</keyword>
<dbReference type="InterPro" id="IPR036116">
    <property type="entry name" value="FN3_sf"/>
</dbReference>
<dbReference type="GO" id="GO:0000272">
    <property type="term" value="P:polysaccharide catabolic process"/>
    <property type="evidence" value="ECO:0007669"/>
    <property type="project" value="UniProtKB-KW"/>
</dbReference>
<feature type="domain" description="Fibronectin type-III" evidence="11">
    <location>
        <begin position="384"/>
        <end position="475"/>
    </location>
</feature>
<keyword evidence="13" id="KW-1185">Reference proteome</keyword>
<feature type="domain" description="Fibronectin type-III" evidence="11">
    <location>
        <begin position="949"/>
        <end position="1041"/>
    </location>
</feature>
<name>A0A6V8KXL5_9ACTN</name>
<dbReference type="PROSITE" id="PS51892">
    <property type="entry name" value="SUBTILASE"/>
    <property type="match status" value="1"/>
</dbReference>
<dbReference type="CDD" id="cd00063">
    <property type="entry name" value="FN3"/>
    <property type="match status" value="10"/>
</dbReference>
<evidence type="ECO:0000256" key="9">
    <source>
        <dbReference type="RuleBase" id="RU003355"/>
    </source>
</evidence>
<keyword evidence="5 8" id="KW-0720">Serine protease</keyword>
<dbReference type="InterPro" id="IPR037045">
    <property type="entry name" value="S8pro/Inhibitor_I9_sf"/>
</dbReference>
<evidence type="ECO:0000256" key="7">
    <source>
        <dbReference type="ARBA" id="ARBA00023326"/>
    </source>
</evidence>
<feature type="domain" description="Fibronectin type-III" evidence="11">
    <location>
        <begin position="1044"/>
        <end position="1134"/>
    </location>
</feature>
<reference evidence="12 13" key="1">
    <citation type="submission" date="2020-03" db="EMBL/GenBank/DDBJ databases">
        <title>Whole genome shotgun sequence of Phytohabitans rumicis NBRC 108638.</title>
        <authorList>
            <person name="Komaki H."/>
            <person name="Tamura T."/>
        </authorList>
    </citation>
    <scope>NUCLEOTIDE SEQUENCE [LARGE SCALE GENOMIC DNA]</scope>
    <source>
        <strain evidence="12 13">NBRC 108638</strain>
    </source>
</reference>
<dbReference type="PROSITE" id="PS00136">
    <property type="entry name" value="SUBTILASE_ASP"/>
    <property type="match status" value="1"/>
</dbReference>
<dbReference type="InterPro" id="IPR003961">
    <property type="entry name" value="FN3_dom"/>
</dbReference>
<protein>
    <recommendedName>
        <fullName evidence="11">Fibronectin type-III domain-containing protein</fullName>
    </recommendedName>
</protein>
<evidence type="ECO:0000259" key="11">
    <source>
        <dbReference type="PROSITE" id="PS50853"/>
    </source>
</evidence>
<comment type="similarity">
    <text evidence="1 8 9">Belongs to the peptidase S8 family.</text>
</comment>
<reference evidence="12 13" key="2">
    <citation type="submission" date="2020-03" db="EMBL/GenBank/DDBJ databases">
        <authorList>
            <person name="Ichikawa N."/>
            <person name="Kimura A."/>
            <person name="Kitahashi Y."/>
            <person name="Uohara A."/>
        </authorList>
    </citation>
    <scope>NUCLEOTIDE SEQUENCE [LARGE SCALE GENOMIC DNA]</scope>
    <source>
        <strain evidence="12 13">NBRC 108638</strain>
    </source>
</reference>
<dbReference type="Gene3D" id="3.40.50.200">
    <property type="entry name" value="Peptidase S8/S53 domain"/>
    <property type="match status" value="1"/>
</dbReference>
<dbReference type="SUPFAM" id="SSF52743">
    <property type="entry name" value="Subtilisin-like"/>
    <property type="match status" value="1"/>
</dbReference>
<dbReference type="GO" id="GO:0006508">
    <property type="term" value="P:proteolysis"/>
    <property type="evidence" value="ECO:0007669"/>
    <property type="project" value="UniProtKB-KW"/>
</dbReference>
<dbReference type="PROSITE" id="PS00138">
    <property type="entry name" value="SUBTILASE_SER"/>
    <property type="match status" value="1"/>
</dbReference>
<dbReference type="Gene3D" id="2.60.40.10">
    <property type="entry name" value="Immunoglobulins"/>
    <property type="match status" value="10"/>
</dbReference>
<dbReference type="PRINTS" id="PR00723">
    <property type="entry name" value="SUBTILISIN"/>
</dbReference>
<evidence type="ECO:0000313" key="12">
    <source>
        <dbReference type="EMBL" id="GFJ87428.1"/>
    </source>
</evidence>
<keyword evidence="6" id="KW-0326">Glycosidase</keyword>
<evidence type="ECO:0000256" key="6">
    <source>
        <dbReference type="ARBA" id="ARBA00023295"/>
    </source>
</evidence>
<feature type="active site" description="Charge relay system" evidence="8">
    <location>
        <position position="606"/>
    </location>
</feature>
<sequence length="1806" mass="191848">MPYDVPLWTWRAWLRAMLAAAVLLAATIVVSFTSASRAVAAVPAGGMTPAAVTGMFAAYGDAGGHWTGGDSTASVLLPDGRVVWLFSDTFLGTVNADGSRPANTPMVNNTIVVQEDTSLVATLHGGTATAPTALVVPQQAGEFFWVANGLVDNGQLKVLYNRYRLGPGGSLDFVPTGTSLATFTLPALTLDSVVDLPLGSAIVWGSALLTEGGHTYVYGASSGLANLKFGHVARVPVGNLGGTWEFWNGSAWSPEESAASRLLSGVGTNFAVQKVGSEYVLITQENNLVLDRQFVAYTAASPVGPFAGPTVLFSAPEAVPGNDVVVYHARLHQELARSGKLLLSYDVNTLDNADNYADARLYRPRFREIDWPPTQPNPSTLPAAPTGLTATSSTTGTVNLSWNAVAGATEYRVYRRYVTGGQTHFARHSVPVTGTSAQFGELVRGHEYQFTITAANASGESPRPSAATVTPTPPTDIDLIHLANTPESVANKYFVTFKDTPAVQATGVERFAQEITQQYGATLGYLYPLTLNGFSMVVSQEVAITLAAHPDVLDVEQVQTVNIAADGGSQTNPAWGLDRIDQENLPLDRIYRYPNSADGVSIYVVDTGVRATHAQFGGRVAQGYNAFNGGTMTDDCSGHGTGVASLAGGTYLGVARNVRIVPVKVFDCMTRSGDVQAAGIEWVARTATRPAVVNLSLAGIKQARPTKVDRAVLKLLGRGLTVVAAAGNDDGADACNSFPAYLSKTSALITVGGTTENDQRTGSSNQGPCVSIYAPGAAVPAATDQSDTSVAAKTGTSYAAPHVAGAAAMVLAAHPGYGPEQVRAALVDAATPDVLSDVDTSNRLLFIEQVPDQAPTNLVATPNPDGTVGLQWQPVTTPHVEYLVSSRDVTLGQSEFERWADPVDATTAVARDLVEGHTYEFKVAAATSMGVGPESNVASAVAHTAPPGPPTQLTAASNNDGTIALSWVTPGPNVWFNVYQRDITAGETEPTKLPLPVTECCALTAAFLHHGHDYEFTVTATNVGGESPPSNPATARSVYPPPGVPTNLTAVAGDSQVQLTWAAPSPDVWFNVYQRDVTLGETEFTKLPLPVTECCALTATYLANQHTYEFKVTATNVVGESGPSNLVQATPLPPLPAKVTGLTATANNDGSIALSWSAPPGGDFWYDVYQRDVTAGETEFTKLPLPVTQCCALTASYLVHSHVYQFKVGATNGRAGPLSDPAQATAHYSPPPAPTNLRASTAGSKAVHLNWDAGPNLIFWVYIRDVTAGQTTFTKSFTSVNTSAYTWTDLWPTHLYEFKVTAQNPGGEGPASNVVQITAVDVLPNPPTGLSATAGDGQAVLSWTASTTTPVTYTVYQQDTTIGQSWQKLPTPASCCTMTAQFLTNAHTYRFKVVAANTAGESAPTNIVTVKPMPPLPQAPSGLTAAAGDGQVTLSWSASSTPNVWYLVELRAKGSPWRQLQYPVTTCCSYVVNLLDNGTTYDFRVRATNLSGQSTPSNVASARPMPPFPQPPSNLTATAGDGQVTLRWSASSTPNVWYLVELRAKGSPWRQLQYPVTTCCTYTVKLLDNGTTYDFRVRATNLSGESAPSNVATARPMPPLPQSPVNLTATPIRKGSTKGARLIWVPSPTPPVLYNIYVRDPSTGNEWVKLLYPVAATTFDYYPIRPVTTYEFRVTATNISGESGSTNVVAFRVPYDIVVEAKITCTPHYVPIPPVGYEVGWVDIALDAWGIGPEPYTPFTASLLLYSDGQLWSRTDLPSEETRRDGRWWIDTRFKEGLKDHNYDLVVIATSSMGTTWGIAHDECYV</sequence>
<dbReference type="InterPro" id="IPR000209">
    <property type="entry name" value="Peptidase_S8/S53_dom"/>
</dbReference>
<feature type="domain" description="Fibronectin type-III" evidence="11">
    <location>
        <begin position="1511"/>
        <end position="1599"/>
    </location>
</feature>
<keyword evidence="7" id="KW-0119">Carbohydrate metabolism</keyword>
<evidence type="ECO:0000256" key="4">
    <source>
        <dbReference type="ARBA" id="ARBA00022801"/>
    </source>
</evidence>
<dbReference type="Pfam" id="PF00041">
    <property type="entry name" value="fn3"/>
    <property type="match status" value="7"/>
</dbReference>
<dbReference type="SMART" id="SM00060">
    <property type="entry name" value="FN3"/>
    <property type="match status" value="10"/>
</dbReference>
<feature type="domain" description="Fibronectin type-III" evidence="11">
    <location>
        <begin position="854"/>
        <end position="947"/>
    </location>
</feature>
<dbReference type="InterPro" id="IPR022398">
    <property type="entry name" value="Peptidase_S8_His-AS"/>
</dbReference>
<dbReference type="Pfam" id="PF00082">
    <property type="entry name" value="Peptidase_S8"/>
    <property type="match status" value="1"/>
</dbReference>
<evidence type="ECO:0000256" key="2">
    <source>
        <dbReference type="ARBA" id="ARBA00022670"/>
    </source>
</evidence>
<evidence type="ECO:0000256" key="10">
    <source>
        <dbReference type="SAM" id="MobiDB-lite"/>
    </source>
</evidence>
<dbReference type="RefSeq" id="WP_173074374.1">
    <property type="nucleotide sequence ID" value="NZ_BAABJB010000033.1"/>
</dbReference>
<dbReference type="GO" id="GO:0004252">
    <property type="term" value="F:serine-type endopeptidase activity"/>
    <property type="evidence" value="ECO:0007669"/>
    <property type="project" value="UniProtKB-UniRule"/>
</dbReference>
<feature type="active site" description="Charge relay system" evidence="8">
    <location>
        <position position="639"/>
    </location>
</feature>
<dbReference type="InterPro" id="IPR050964">
    <property type="entry name" value="Striated_Muscle_Regulatory"/>
</dbReference>
<evidence type="ECO:0000256" key="1">
    <source>
        <dbReference type="ARBA" id="ARBA00011073"/>
    </source>
</evidence>
<feature type="domain" description="Fibronectin type-III" evidence="11">
    <location>
        <begin position="1603"/>
        <end position="1696"/>
    </location>
</feature>
<evidence type="ECO:0000256" key="8">
    <source>
        <dbReference type="PROSITE-ProRule" id="PRU01240"/>
    </source>
</evidence>
<keyword evidence="7" id="KW-0624">Polysaccharide degradation</keyword>
<feature type="domain" description="Fibronectin type-III" evidence="11">
    <location>
        <begin position="1138"/>
        <end position="1232"/>
    </location>
</feature>
<feature type="region of interest" description="Disordered" evidence="10">
    <location>
        <begin position="1586"/>
        <end position="1607"/>
    </location>
</feature>
<gene>
    <name evidence="12" type="ORF">Prum_010700</name>
</gene>
<dbReference type="InterPro" id="IPR036852">
    <property type="entry name" value="Peptidase_S8/S53_dom_sf"/>
</dbReference>
<feature type="domain" description="Fibronectin type-III" evidence="11">
    <location>
        <begin position="1416"/>
        <end position="1507"/>
    </location>
</feature>
<feature type="domain" description="Fibronectin type-III" evidence="11">
    <location>
        <begin position="1323"/>
        <end position="1415"/>
    </location>
</feature>
<evidence type="ECO:0000256" key="3">
    <source>
        <dbReference type="ARBA" id="ARBA00022737"/>
    </source>
</evidence>
<dbReference type="GO" id="GO:0016798">
    <property type="term" value="F:hydrolase activity, acting on glycosyl bonds"/>
    <property type="evidence" value="ECO:0007669"/>
    <property type="project" value="UniProtKB-KW"/>
</dbReference>
<comment type="caution">
    <text evidence="12">The sequence shown here is derived from an EMBL/GenBank/DDBJ whole genome shotgun (WGS) entry which is preliminary data.</text>
</comment>
<dbReference type="InterPro" id="IPR013783">
    <property type="entry name" value="Ig-like_fold"/>
</dbReference>
<dbReference type="InterPro" id="IPR023827">
    <property type="entry name" value="Peptidase_S8_Asp-AS"/>
</dbReference>
<keyword evidence="4 8" id="KW-0378">Hydrolase</keyword>
<dbReference type="Proteomes" id="UP000482960">
    <property type="component" value="Unassembled WGS sequence"/>
</dbReference>